<evidence type="ECO:0000256" key="1">
    <source>
        <dbReference type="ARBA" id="ARBA00004141"/>
    </source>
</evidence>
<keyword evidence="6" id="KW-0732">Signal</keyword>
<feature type="transmembrane region" description="Helical" evidence="5">
    <location>
        <begin position="323"/>
        <end position="341"/>
    </location>
</feature>
<protein>
    <submittedName>
        <fullName evidence="7">Uncharacterized protein</fullName>
    </submittedName>
</protein>
<reference evidence="7" key="1">
    <citation type="submission" date="2021-02" db="EMBL/GenBank/DDBJ databases">
        <authorList>
            <person name="Dougan E. K."/>
            <person name="Rhodes N."/>
            <person name="Thang M."/>
            <person name="Chan C."/>
        </authorList>
    </citation>
    <scope>NUCLEOTIDE SEQUENCE</scope>
</reference>
<name>A0A813KDY4_POLGL</name>
<dbReference type="Pfam" id="PF03741">
    <property type="entry name" value="TerC"/>
    <property type="match status" value="1"/>
</dbReference>
<dbReference type="Proteomes" id="UP000626109">
    <property type="component" value="Unassembled WGS sequence"/>
</dbReference>
<feature type="transmembrane region" description="Helical" evidence="5">
    <location>
        <begin position="379"/>
        <end position="398"/>
    </location>
</feature>
<dbReference type="AlphaFoldDB" id="A0A813KDY4"/>
<keyword evidence="3 5" id="KW-1133">Transmembrane helix</keyword>
<feature type="transmembrane region" description="Helical" evidence="5">
    <location>
        <begin position="199"/>
        <end position="220"/>
    </location>
</feature>
<dbReference type="EMBL" id="CAJNNW010028821">
    <property type="protein sequence ID" value="CAE8697792.1"/>
    <property type="molecule type" value="Genomic_DNA"/>
</dbReference>
<feature type="transmembrane region" description="Helical" evidence="5">
    <location>
        <begin position="133"/>
        <end position="154"/>
    </location>
</feature>
<dbReference type="PANTHER" id="PTHR30238:SF0">
    <property type="entry name" value="THYLAKOID MEMBRANE PROTEIN TERC, CHLOROPLASTIC"/>
    <property type="match status" value="1"/>
</dbReference>
<feature type="transmembrane region" description="Helical" evidence="5">
    <location>
        <begin position="226"/>
        <end position="245"/>
    </location>
</feature>
<comment type="subcellular location">
    <subcellularLocation>
        <location evidence="1">Membrane</location>
        <topology evidence="1">Multi-pass membrane protein</topology>
    </subcellularLocation>
</comment>
<evidence type="ECO:0000313" key="7">
    <source>
        <dbReference type="EMBL" id="CAE8697792.1"/>
    </source>
</evidence>
<dbReference type="GO" id="GO:0016020">
    <property type="term" value="C:membrane"/>
    <property type="evidence" value="ECO:0007669"/>
    <property type="project" value="UniProtKB-SubCell"/>
</dbReference>
<gene>
    <name evidence="7" type="ORF">PGLA2088_LOCUS30446</name>
</gene>
<accession>A0A813KDY4</accession>
<feature type="transmembrane region" description="Helical" evidence="5">
    <location>
        <begin position="166"/>
        <end position="187"/>
    </location>
</feature>
<feature type="transmembrane region" description="Helical" evidence="5">
    <location>
        <begin position="291"/>
        <end position="311"/>
    </location>
</feature>
<dbReference type="InterPro" id="IPR005496">
    <property type="entry name" value="Integral_membrane_TerC"/>
</dbReference>
<keyword evidence="4 5" id="KW-0472">Membrane</keyword>
<keyword evidence="2 5" id="KW-0812">Transmembrane</keyword>
<proteinExistence type="predicted"/>
<evidence type="ECO:0000313" key="8">
    <source>
        <dbReference type="Proteomes" id="UP000626109"/>
    </source>
</evidence>
<dbReference type="PANTHER" id="PTHR30238">
    <property type="entry name" value="MEMBRANE BOUND PREDICTED REDOX MODULATOR"/>
    <property type="match status" value="1"/>
</dbReference>
<comment type="caution">
    <text evidence="7">The sequence shown here is derived from an EMBL/GenBank/DDBJ whole genome shotgun (WGS) entry which is preliminary data.</text>
</comment>
<feature type="chain" id="PRO_5032339446" evidence="6">
    <location>
        <begin position="18"/>
        <end position="411"/>
    </location>
</feature>
<evidence type="ECO:0000256" key="6">
    <source>
        <dbReference type="SAM" id="SignalP"/>
    </source>
</evidence>
<evidence type="ECO:0000256" key="3">
    <source>
        <dbReference type="ARBA" id="ARBA00022989"/>
    </source>
</evidence>
<evidence type="ECO:0000256" key="4">
    <source>
        <dbReference type="ARBA" id="ARBA00023136"/>
    </source>
</evidence>
<organism evidence="7 8">
    <name type="scientific">Polarella glacialis</name>
    <name type="common">Dinoflagellate</name>
    <dbReference type="NCBI Taxonomy" id="89957"/>
    <lineage>
        <taxon>Eukaryota</taxon>
        <taxon>Sar</taxon>
        <taxon>Alveolata</taxon>
        <taxon>Dinophyceae</taxon>
        <taxon>Suessiales</taxon>
        <taxon>Suessiaceae</taxon>
        <taxon>Polarella</taxon>
    </lineage>
</organism>
<feature type="transmembrane region" description="Helical" evidence="5">
    <location>
        <begin position="353"/>
        <end position="373"/>
    </location>
</feature>
<evidence type="ECO:0000256" key="2">
    <source>
        <dbReference type="ARBA" id="ARBA00022692"/>
    </source>
</evidence>
<feature type="signal peptide" evidence="6">
    <location>
        <begin position="1"/>
        <end position="17"/>
    </location>
</feature>
<evidence type="ECO:0000256" key="5">
    <source>
        <dbReference type="SAM" id="Phobius"/>
    </source>
</evidence>
<sequence>MAHLRAALFYILAQAFGATALSRSRGKLAAHIELAAPAHHPASSTWRAPPAWKQYGSEAGARVASARKNGDHKVAELLLLRDEFSTVRGAGAGTADPELASAEWCFLGVNLALVFAIDVLLLQNLPETQRTHVVVLCFFLLVAVTFGLGVSVGSGPEAGMSWLSGYLLEIIYSVDNLLLIHLTFSALETPHRLMAKALFMGLLGSIAFRFCLFIGLAVAIAPSFGILSWLFGTWLVYAGLVQILARDCDGTGVTDTAVVRVLRSLLGNRLGEFYDEEGEALLETAKGKSRVTLLGVVVLCLTGLNCISSLDVVLTKVESDADAFLNFSSSAMAMFAVRSLFFVSRDLLCRFHLAKRGIGFGLLVLGAEVLLAHVVAINALTSSALVVSTVAVTVIVGMQSMQPLHGCKTAT</sequence>